<reference evidence="1" key="1">
    <citation type="submission" date="2022-07" db="EMBL/GenBank/DDBJ databases">
        <title>Genome Sequence of Lecanicillium saksenae.</title>
        <authorList>
            <person name="Buettner E."/>
        </authorList>
    </citation>
    <scope>NUCLEOTIDE SEQUENCE</scope>
    <source>
        <strain evidence="1">VT-O1</strain>
    </source>
</reference>
<accession>A0ACC1QWE8</accession>
<dbReference type="Proteomes" id="UP001148737">
    <property type="component" value="Unassembled WGS sequence"/>
</dbReference>
<organism evidence="1 2">
    <name type="scientific">Lecanicillium saksenae</name>
    <dbReference type="NCBI Taxonomy" id="468837"/>
    <lineage>
        <taxon>Eukaryota</taxon>
        <taxon>Fungi</taxon>
        <taxon>Dikarya</taxon>
        <taxon>Ascomycota</taxon>
        <taxon>Pezizomycotina</taxon>
        <taxon>Sordariomycetes</taxon>
        <taxon>Hypocreomycetidae</taxon>
        <taxon>Hypocreales</taxon>
        <taxon>Cordycipitaceae</taxon>
        <taxon>Lecanicillium</taxon>
    </lineage>
</organism>
<evidence type="ECO:0000313" key="1">
    <source>
        <dbReference type="EMBL" id="KAJ3493495.1"/>
    </source>
</evidence>
<keyword evidence="2" id="KW-1185">Reference proteome</keyword>
<name>A0ACC1QWE8_9HYPO</name>
<dbReference type="EMBL" id="JANAKD010000481">
    <property type="protein sequence ID" value="KAJ3493495.1"/>
    <property type="molecule type" value="Genomic_DNA"/>
</dbReference>
<protein>
    <submittedName>
        <fullName evidence="1">Uncharacterized protein</fullName>
    </submittedName>
</protein>
<comment type="caution">
    <text evidence="1">The sequence shown here is derived from an EMBL/GenBank/DDBJ whole genome shotgun (WGS) entry which is preliminary data.</text>
</comment>
<evidence type="ECO:0000313" key="2">
    <source>
        <dbReference type="Proteomes" id="UP001148737"/>
    </source>
</evidence>
<proteinExistence type="predicted"/>
<sequence length="910" mass="100159">MVQYPLAQSVAAYATVMTMVKSLGRIQEFLSTEENQDLRVVRPEASDVLAEKKTTQLETESLETQLDKHQRVAAQKSEDGGPLVEFTSADIAPTGHDTAILRSVSFAAKPGSLTAVVGGVGSGKSTLLHSIIGEADIRKGVVSIDRKEPVGYCDQHVWLRNASIRDNIVGPGPFDQNRYDQAMRLCRLNEDVEQFPEGNGYIVGNNGCNLSGGQRHRLSLARSFYLDTRFMVLDDVFSALDHPTAIAIFSDLFGANGAARKEGRTVILATHLPECLTDADQILSIDGKGNVSVQSGSRQGKQALDLLEILQQPGEEDAGATVSSDGSTKDALLAETAGGVQRVNFSRVSRIGLYGLFIRSMGVWLFAVYLVLQIMMSALEVLPDVYMRIWIEVAPKNKLYFIGYAGVALLCAVVGTISYGFFFIVIVPRTSMSLHKAFSETFMRSTLSFVTNTDSGSILNKYSQDMTILARALSALFSFCFYAFFGLVSQIAVILATSKWVAIAVAVLIVGSSALQYYYLRTSRQMRYLDLESHTPLYTQFLELSSGLRHIRAFGWEEELLAESFKLIDTSQTPFYTMYAIQQWLGFTLDCMSSILAIVMVIIATHLPQSTSQAALGLGFMHVITVGGTTCKLIEAWTKLETALGSLLRIYLFTIETPVEAQETVAKLPDVWPGAGKIEFEEVTARYNPDDDEKIALRNVSFAIAPGQKVGLRGRTGRKWKIVGKSSIFLTLLRFLEYSGKIVIDGVDVSTIAPDELRARLITISQHSVKFSGTVRNNLLPFNMNEKDEEKIKERDQEVQDELARLGLWELVQEKGGLGARLDDVGLSSGQLQMLCIARAILRYRDIGGKIVLVDEGTSNIDYETDAAIQKALKEAFADCTVITIAHRTNTIDDCDVQIELSKGEVVLKE</sequence>
<gene>
    <name evidence="1" type="ORF">NLG97_g4700</name>
</gene>